<proteinExistence type="predicted"/>
<gene>
    <name evidence="2" type="ORF">F0M16_22260</name>
</gene>
<evidence type="ECO:0000313" key="3">
    <source>
        <dbReference type="Proteomes" id="UP000323225"/>
    </source>
</evidence>
<dbReference type="Proteomes" id="UP000323225">
    <property type="component" value="Unassembled WGS sequence"/>
</dbReference>
<keyword evidence="1" id="KW-0812">Transmembrane</keyword>
<dbReference type="AlphaFoldDB" id="A0A5Q6PCF4"/>
<reference evidence="2 3" key="1">
    <citation type="submission" date="2019-09" db="EMBL/GenBank/DDBJ databases">
        <authorList>
            <person name="Kritzky A."/>
            <person name="Schelkanova E.Y."/>
            <person name="Alkhova Z.V."/>
            <person name="Smirnova N.I."/>
        </authorList>
    </citation>
    <scope>NUCLEOTIDE SEQUENCE [LARGE SCALE GENOMIC DNA]</scope>
    <source>
        <strain evidence="2 3">M1526</strain>
    </source>
</reference>
<dbReference type="EMBL" id="VUAA01000058">
    <property type="protein sequence ID" value="KAA1252552.1"/>
    <property type="molecule type" value="Genomic_DNA"/>
</dbReference>
<evidence type="ECO:0000313" key="2">
    <source>
        <dbReference type="EMBL" id="KAA1252552.1"/>
    </source>
</evidence>
<keyword evidence="1" id="KW-1133">Transmembrane helix</keyword>
<feature type="transmembrane region" description="Helical" evidence="1">
    <location>
        <begin position="61"/>
        <end position="81"/>
    </location>
</feature>
<evidence type="ECO:0000256" key="1">
    <source>
        <dbReference type="SAM" id="Phobius"/>
    </source>
</evidence>
<accession>A0A5Q6PCF4</accession>
<comment type="caution">
    <text evidence="2">The sequence shown here is derived from an EMBL/GenBank/DDBJ whole genome shotgun (WGS) entry which is preliminary data.</text>
</comment>
<protein>
    <submittedName>
        <fullName evidence="2">Uncharacterized protein</fullName>
    </submittedName>
</protein>
<sequence>MNSTASKFSKSQAFKASVMKVTDSTNKELKVTFIYSIVTASLFIMPLTLFTLRIAELDSRAELIIGLISFCFWVLSTVKIHSKVASKIMERNEMQLREIISGFSKAELAFFYNQDINENSINILALDMIRAYVSNKQYS</sequence>
<feature type="transmembrane region" description="Helical" evidence="1">
    <location>
        <begin position="33"/>
        <end position="55"/>
    </location>
</feature>
<organism evidence="2 3">
    <name type="scientific">Vibrio cholerae</name>
    <dbReference type="NCBI Taxonomy" id="666"/>
    <lineage>
        <taxon>Bacteria</taxon>
        <taxon>Pseudomonadati</taxon>
        <taxon>Pseudomonadota</taxon>
        <taxon>Gammaproteobacteria</taxon>
        <taxon>Vibrionales</taxon>
        <taxon>Vibrionaceae</taxon>
        <taxon>Vibrio</taxon>
    </lineage>
</organism>
<name>A0A5Q6PCF4_VIBCL</name>
<keyword evidence="1" id="KW-0472">Membrane</keyword>